<gene>
    <name evidence="2" type="ORF">SAMN02745215_02316</name>
</gene>
<dbReference type="Proteomes" id="UP000184010">
    <property type="component" value="Unassembled WGS sequence"/>
</dbReference>
<feature type="domain" description="RecF/RecN/SMC N-terminal" evidence="1">
    <location>
        <begin position="41"/>
        <end position="123"/>
    </location>
</feature>
<dbReference type="SUPFAM" id="SSF52540">
    <property type="entry name" value="P-loop containing nucleoside triphosphate hydrolases"/>
    <property type="match status" value="1"/>
</dbReference>
<organism evidence="2 3">
    <name type="scientific">Desulfitobacterium chlororespirans DSM 11544</name>
    <dbReference type="NCBI Taxonomy" id="1121395"/>
    <lineage>
        <taxon>Bacteria</taxon>
        <taxon>Bacillati</taxon>
        <taxon>Bacillota</taxon>
        <taxon>Clostridia</taxon>
        <taxon>Eubacteriales</taxon>
        <taxon>Desulfitobacteriaceae</taxon>
        <taxon>Desulfitobacterium</taxon>
    </lineage>
</organism>
<accession>A0A1M7TPB3</accession>
<keyword evidence="3" id="KW-1185">Reference proteome</keyword>
<evidence type="ECO:0000259" key="1">
    <source>
        <dbReference type="Pfam" id="PF02463"/>
    </source>
</evidence>
<dbReference type="PANTHER" id="PTHR43977">
    <property type="entry name" value="STRUCTURAL MAINTENANCE OF CHROMOSOMES PROTEIN 3"/>
    <property type="match status" value="1"/>
</dbReference>
<dbReference type="EMBL" id="FRDN01000007">
    <property type="protein sequence ID" value="SHN72508.1"/>
    <property type="molecule type" value="Genomic_DNA"/>
</dbReference>
<proteinExistence type="predicted"/>
<dbReference type="STRING" id="1121395.SAMN02745215_02316"/>
<dbReference type="AlphaFoldDB" id="A0A1M7TPB3"/>
<dbReference type="InterPro" id="IPR027417">
    <property type="entry name" value="P-loop_NTPase"/>
</dbReference>
<dbReference type="InterPro" id="IPR003395">
    <property type="entry name" value="RecF/RecN/SMC_N"/>
</dbReference>
<sequence length="141" mass="16036">MSRLNRGQWDAEWETGSKRLLEEFDMTWDEAQTYQSERSCAELAARVQEIKLRIELLSLLSGGERALTAIGLLFALLKVKPSYFCVLDEIEASLDDVNISRFAQYIHGLSDSTQFLVSLTAKEPWKQPMSSMVSPWRSGCI</sequence>
<dbReference type="Pfam" id="PF02463">
    <property type="entry name" value="SMC_N"/>
    <property type="match status" value="1"/>
</dbReference>
<dbReference type="Gene3D" id="3.40.50.300">
    <property type="entry name" value="P-loop containing nucleotide triphosphate hydrolases"/>
    <property type="match status" value="1"/>
</dbReference>
<evidence type="ECO:0000313" key="2">
    <source>
        <dbReference type="EMBL" id="SHN72508.1"/>
    </source>
</evidence>
<evidence type="ECO:0000313" key="3">
    <source>
        <dbReference type="Proteomes" id="UP000184010"/>
    </source>
</evidence>
<reference evidence="3" key="1">
    <citation type="submission" date="2016-12" db="EMBL/GenBank/DDBJ databases">
        <authorList>
            <person name="Varghese N."/>
            <person name="Submissions S."/>
        </authorList>
    </citation>
    <scope>NUCLEOTIDE SEQUENCE [LARGE SCALE GENOMIC DNA]</scope>
    <source>
        <strain evidence="3">DSM 11544</strain>
    </source>
</reference>
<name>A0A1M7TPB3_9FIRM</name>
<protein>
    <submittedName>
        <fullName evidence="2">RecF/RecN/SMC N terminal domain-containing protein</fullName>
    </submittedName>
</protein>